<keyword evidence="3" id="KW-0677">Repeat</keyword>
<dbReference type="AlphaFoldDB" id="A0AAX6FQB6"/>
<evidence type="ECO:0000313" key="7">
    <source>
        <dbReference type="EMBL" id="KAJ6818510.1"/>
    </source>
</evidence>
<dbReference type="PROSITE" id="PS50222">
    <property type="entry name" value="EF_HAND_2"/>
    <property type="match status" value="4"/>
</dbReference>
<evidence type="ECO:0000313" key="8">
    <source>
        <dbReference type="Proteomes" id="UP001140949"/>
    </source>
</evidence>
<dbReference type="InterPro" id="IPR002048">
    <property type="entry name" value="EF_hand_dom"/>
</dbReference>
<reference evidence="7" key="2">
    <citation type="submission" date="2023-04" db="EMBL/GenBank/DDBJ databases">
        <authorList>
            <person name="Bruccoleri R.E."/>
            <person name="Oakeley E.J."/>
            <person name="Faust A.-M."/>
            <person name="Dessus-Babus S."/>
            <person name="Altorfer M."/>
            <person name="Burckhardt D."/>
            <person name="Oertli M."/>
            <person name="Naumann U."/>
            <person name="Petersen F."/>
            <person name="Wong J."/>
        </authorList>
    </citation>
    <scope>NUCLEOTIDE SEQUENCE</scope>
    <source>
        <strain evidence="7">GSM-AAB239-AS_SAM_17_03QT</strain>
        <tissue evidence="7">Leaf</tissue>
    </source>
</reference>
<comment type="caution">
    <text evidence="7">The sequence shown here is derived from an EMBL/GenBank/DDBJ whole genome shotgun (WGS) entry which is preliminary data.</text>
</comment>
<dbReference type="SMART" id="SM00054">
    <property type="entry name" value="EFh"/>
    <property type="match status" value="4"/>
</dbReference>
<dbReference type="GO" id="GO:0005509">
    <property type="term" value="F:calcium ion binding"/>
    <property type="evidence" value="ECO:0007669"/>
    <property type="project" value="InterPro"/>
</dbReference>
<keyword evidence="4" id="KW-0106">Calcium</keyword>
<evidence type="ECO:0000256" key="5">
    <source>
        <dbReference type="SAM" id="MobiDB-lite"/>
    </source>
</evidence>
<evidence type="ECO:0000256" key="3">
    <source>
        <dbReference type="ARBA" id="ARBA00022737"/>
    </source>
</evidence>
<dbReference type="CDD" id="cd00051">
    <property type="entry name" value="EFh"/>
    <property type="match status" value="1"/>
</dbReference>
<feature type="compositionally biased region" description="Gly residues" evidence="5">
    <location>
        <begin position="24"/>
        <end position="35"/>
    </location>
</feature>
<evidence type="ECO:0000256" key="2">
    <source>
        <dbReference type="ARBA" id="ARBA00022723"/>
    </source>
</evidence>
<evidence type="ECO:0000256" key="1">
    <source>
        <dbReference type="ARBA" id="ARBA00003291"/>
    </source>
</evidence>
<keyword evidence="8" id="KW-1185">Reference proteome</keyword>
<dbReference type="PANTHER" id="PTHR10891">
    <property type="entry name" value="EF-HAND CALCIUM-BINDING DOMAIN CONTAINING PROTEIN"/>
    <property type="match status" value="1"/>
</dbReference>
<dbReference type="InterPro" id="IPR018247">
    <property type="entry name" value="EF_Hand_1_Ca_BS"/>
</dbReference>
<proteinExistence type="predicted"/>
<feature type="region of interest" description="Disordered" evidence="5">
    <location>
        <begin position="16"/>
        <end position="54"/>
    </location>
</feature>
<dbReference type="InterPro" id="IPR011992">
    <property type="entry name" value="EF-hand-dom_pair"/>
</dbReference>
<gene>
    <name evidence="7" type="ORF">M6B38_406240</name>
</gene>
<keyword evidence="2" id="KW-0479">Metal-binding</keyword>
<name>A0AAX6FQB6_IRIPA</name>
<dbReference type="InterPro" id="IPR039647">
    <property type="entry name" value="EF_hand_pair_protein_CML-like"/>
</dbReference>
<sequence>MGKMNIKSLFRRRLKLRSKSSVGSTGGGSSGGSGSGASDPSSATSPTTTSGELERVFSKFDSNGDGKISAEELAAIFATLGDGEPLTDEELRRMMAEADSDGDGFISLDEFVDLNTLRVDPTAALEDLRHAFSMFDLDRNGSISAEELARVLRSLGEGVSVAQCRKMIDGVDKDGDGMVNFEEFKVMMAGSGSGEIMKLAGGSGGH</sequence>
<reference evidence="7" key="1">
    <citation type="journal article" date="2023" name="GigaByte">
        <title>Genome assembly of the bearded iris, Iris pallida Lam.</title>
        <authorList>
            <person name="Bruccoleri R.E."/>
            <person name="Oakeley E.J."/>
            <person name="Faust A.M.E."/>
            <person name="Altorfer M."/>
            <person name="Dessus-Babus S."/>
            <person name="Burckhardt D."/>
            <person name="Oertli M."/>
            <person name="Naumann U."/>
            <person name="Petersen F."/>
            <person name="Wong J."/>
        </authorList>
    </citation>
    <scope>NUCLEOTIDE SEQUENCE</scope>
    <source>
        <strain evidence="7">GSM-AAB239-AS_SAM_17_03QT</strain>
    </source>
</reference>
<feature type="compositionally biased region" description="Low complexity" evidence="5">
    <location>
        <begin position="36"/>
        <end position="51"/>
    </location>
</feature>
<dbReference type="EMBL" id="JANAVB010027195">
    <property type="protein sequence ID" value="KAJ6818510.1"/>
    <property type="molecule type" value="Genomic_DNA"/>
</dbReference>
<protein>
    <submittedName>
        <fullName evidence="7">Polcalcin Jun o 2 isoform X1</fullName>
    </submittedName>
</protein>
<dbReference type="Pfam" id="PF13499">
    <property type="entry name" value="EF-hand_7"/>
    <property type="match status" value="2"/>
</dbReference>
<feature type="domain" description="EF-hand" evidence="6">
    <location>
        <begin position="48"/>
        <end position="83"/>
    </location>
</feature>
<accession>A0AAX6FQB6</accession>
<evidence type="ECO:0000256" key="4">
    <source>
        <dbReference type="ARBA" id="ARBA00022837"/>
    </source>
</evidence>
<dbReference type="SUPFAM" id="SSF47473">
    <property type="entry name" value="EF-hand"/>
    <property type="match status" value="1"/>
</dbReference>
<organism evidence="7 8">
    <name type="scientific">Iris pallida</name>
    <name type="common">Sweet iris</name>
    <dbReference type="NCBI Taxonomy" id="29817"/>
    <lineage>
        <taxon>Eukaryota</taxon>
        <taxon>Viridiplantae</taxon>
        <taxon>Streptophyta</taxon>
        <taxon>Embryophyta</taxon>
        <taxon>Tracheophyta</taxon>
        <taxon>Spermatophyta</taxon>
        <taxon>Magnoliopsida</taxon>
        <taxon>Liliopsida</taxon>
        <taxon>Asparagales</taxon>
        <taxon>Iridaceae</taxon>
        <taxon>Iridoideae</taxon>
        <taxon>Irideae</taxon>
        <taxon>Iris</taxon>
    </lineage>
</organism>
<dbReference type="Proteomes" id="UP001140949">
    <property type="component" value="Unassembled WGS sequence"/>
</dbReference>
<dbReference type="FunFam" id="1.10.238.10:FF:000089">
    <property type="entry name" value="calmodulin-like protein 3"/>
    <property type="match status" value="1"/>
</dbReference>
<feature type="domain" description="EF-hand" evidence="6">
    <location>
        <begin position="159"/>
        <end position="194"/>
    </location>
</feature>
<dbReference type="FunFam" id="1.10.238.10:FF:000003">
    <property type="entry name" value="Calmodulin A"/>
    <property type="match status" value="1"/>
</dbReference>
<feature type="domain" description="EF-hand" evidence="6">
    <location>
        <begin position="86"/>
        <end position="121"/>
    </location>
</feature>
<comment type="function">
    <text evidence="1">Potential calcium sensor.</text>
</comment>
<dbReference type="PROSITE" id="PS00018">
    <property type="entry name" value="EF_HAND_1"/>
    <property type="match status" value="4"/>
</dbReference>
<evidence type="ECO:0000259" key="6">
    <source>
        <dbReference type="PROSITE" id="PS50222"/>
    </source>
</evidence>
<feature type="domain" description="EF-hand" evidence="6">
    <location>
        <begin position="123"/>
        <end position="158"/>
    </location>
</feature>
<dbReference type="Gene3D" id="1.10.238.10">
    <property type="entry name" value="EF-hand"/>
    <property type="match status" value="2"/>
</dbReference>